<dbReference type="Gene3D" id="3.30.365.10">
    <property type="entry name" value="Aldehyde oxidase/xanthine dehydrogenase, molybdopterin binding domain"/>
    <property type="match status" value="4"/>
</dbReference>
<dbReference type="SMART" id="SM01008">
    <property type="entry name" value="Ald_Xan_dh_C"/>
    <property type="match status" value="1"/>
</dbReference>
<sequence length="780" mass="84205">MKPIKHKGAGQRIPLVDGIEKVTGRARYTADLFAPEAYVGRIFRSPYAHAEIIRVDVSAALALPGVIAIVTGEDCDLPYGVLPIAQNEFPLARDKVRYVGEPIAAVAAVDDTTAAQALKLIRLEVRELPNYVEPKDARAQGAVLLHANRADNLERAVHHEFGDVAAGFAAAELVREETYHCAEVSHAQMEPHAVMAEYDAERDHLTMHTVSQVPYYTHLTLARCLKMDAARIRVIKPFVGGGFGARVEVLNFEIICGLLARAARGTVRMRLSREETFLTHRGRPQSDIRVRLGMKRDGRFTACEMEMVQRGGAYGGYGIVTILYAGALLNGIYDIPAVKYDGYRVYTNTPPCGAMRGHGTVNTRHAFETLLDAMAQELGLDPIDVRRTNLLQAPTETINGLKVLSYGLPQCLDAAERASGWRERHGRLPKGRGLGIGCSHFVSGSAKPIHFTGQPHATIILKLDFDGGITILSGAPDVGQGCSTILTQAVVEVLGVDYSRVRIIANDSVITPKDNGAYSSRITFMVGNAAVNAAENLKAILVDAAARQLQVTSEQVNCMGEQYCVHGDPDRAVTFSEVVAEALKGTGTITAKGTFTCPVEFQGGKHKGAAVGSTMGFSYSATVVEVSVDEELGTIKVEKIWTAMDCGFAINPLSVEGQIHGSVWMGMGQALCEETRYENGRHIAASLLEYHVPTILDSPPIETHIVESIDPNGPFGAKEVSEGSVASVPPAIVAAVENAIGIRLTELPLTPERVLKALAARDRRQARELRAQPVHQHGVA</sequence>
<dbReference type="Pfam" id="PF01315">
    <property type="entry name" value="Ald_Xan_dh_C"/>
    <property type="match status" value="1"/>
</dbReference>
<dbReference type="InterPro" id="IPR016208">
    <property type="entry name" value="Ald_Oxase/xanthine_DH-like"/>
</dbReference>
<dbReference type="InterPro" id="IPR008274">
    <property type="entry name" value="AldOxase/xan_DH_MoCoBD1"/>
</dbReference>
<dbReference type="Pfam" id="PF20256">
    <property type="entry name" value="MoCoBD_2"/>
    <property type="match status" value="1"/>
</dbReference>
<dbReference type="InterPro" id="IPR037165">
    <property type="entry name" value="AldOxase/xan_DH_Mopterin-bd_sf"/>
</dbReference>
<evidence type="ECO:0000313" key="5">
    <source>
        <dbReference type="Proteomes" id="UP000179076"/>
    </source>
</evidence>
<dbReference type="GO" id="GO:0005506">
    <property type="term" value="F:iron ion binding"/>
    <property type="evidence" value="ECO:0007669"/>
    <property type="project" value="InterPro"/>
</dbReference>
<proteinExistence type="predicted"/>
<accession>A0A1F6VHE0</accession>
<dbReference type="SUPFAM" id="SSF56003">
    <property type="entry name" value="Molybdenum cofactor-binding domain"/>
    <property type="match status" value="1"/>
</dbReference>
<dbReference type="InterPro" id="IPR046867">
    <property type="entry name" value="AldOxase/xan_DH_MoCoBD2"/>
</dbReference>
<dbReference type="AlphaFoldDB" id="A0A1F6VHE0"/>
<dbReference type="SUPFAM" id="SSF54665">
    <property type="entry name" value="CO dehydrogenase molybdoprotein N-domain-like"/>
    <property type="match status" value="1"/>
</dbReference>
<dbReference type="GO" id="GO:0016491">
    <property type="term" value="F:oxidoreductase activity"/>
    <property type="evidence" value="ECO:0007669"/>
    <property type="project" value="UniProtKB-KW"/>
</dbReference>
<dbReference type="Gene3D" id="3.90.1170.50">
    <property type="entry name" value="Aldehyde oxidase/xanthine dehydrogenase, a/b hammerhead"/>
    <property type="match status" value="1"/>
</dbReference>
<dbReference type="EMBL" id="MFSP01000030">
    <property type="protein sequence ID" value="OGI69032.1"/>
    <property type="molecule type" value="Genomic_DNA"/>
</dbReference>
<protein>
    <submittedName>
        <fullName evidence="4">4-hydroxybenzoyl-CoA reductase subunit alpha</fullName>
    </submittedName>
</protein>
<dbReference type="PANTHER" id="PTHR11908:SF132">
    <property type="entry name" value="ALDEHYDE OXIDASE 1-RELATED"/>
    <property type="match status" value="1"/>
</dbReference>
<evidence type="ECO:0000256" key="2">
    <source>
        <dbReference type="ARBA" id="ARBA00023002"/>
    </source>
</evidence>
<keyword evidence="2" id="KW-0560">Oxidoreductase</keyword>
<comment type="caution">
    <text evidence="4">The sequence shown here is derived from an EMBL/GenBank/DDBJ whole genome shotgun (WGS) entry which is preliminary data.</text>
</comment>
<evidence type="ECO:0000256" key="1">
    <source>
        <dbReference type="ARBA" id="ARBA00022505"/>
    </source>
</evidence>
<dbReference type="InterPro" id="IPR000674">
    <property type="entry name" value="Ald_Oxase/Xan_DH_a/b"/>
</dbReference>
<keyword evidence="1" id="KW-0500">Molybdenum</keyword>
<dbReference type="PANTHER" id="PTHR11908">
    <property type="entry name" value="XANTHINE DEHYDROGENASE"/>
    <property type="match status" value="1"/>
</dbReference>
<dbReference type="NCBIfam" id="TIGR03194">
    <property type="entry name" value="4hydrxCoA_A"/>
    <property type="match status" value="1"/>
</dbReference>
<feature type="domain" description="Aldehyde oxidase/xanthine dehydrogenase a/b hammerhead" evidence="3">
    <location>
        <begin position="23"/>
        <end position="129"/>
    </location>
</feature>
<name>A0A1F6VHE0_9PROT</name>
<dbReference type="InterPro" id="IPR036856">
    <property type="entry name" value="Ald_Oxase/Xan_DH_a/b_sf"/>
</dbReference>
<reference evidence="4 5" key="1">
    <citation type="journal article" date="2016" name="Nat. Commun.">
        <title>Thousands of microbial genomes shed light on interconnected biogeochemical processes in an aquifer system.</title>
        <authorList>
            <person name="Anantharaman K."/>
            <person name="Brown C.T."/>
            <person name="Hug L.A."/>
            <person name="Sharon I."/>
            <person name="Castelle C.J."/>
            <person name="Probst A.J."/>
            <person name="Thomas B.C."/>
            <person name="Singh A."/>
            <person name="Wilkins M.J."/>
            <person name="Karaoz U."/>
            <person name="Brodie E.L."/>
            <person name="Williams K.H."/>
            <person name="Hubbard S.S."/>
            <person name="Banfield J.F."/>
        </authorList>
    </citation>
    <scope>NUCLEOTIDE SEQUENCE [LARGE SCALE GENOMIC DNA]</scope>
</reference>
<evidence type="ECO:0000259" key="3">
    <source>
        <dbReference type="SMART" id="SM01008"/>
    </source>
</evidence>
<gene>
    <name evidence="4" type="ORF">A2W18_13865</name>
</gene>
<organism evidence="4 5">
    <name type="scientific">Candidatus Muproteobacteria bacterium RBG_16_60_9</name>
    <dbReference type="NCBI Taxonomy" id="1817755"/>
    <lineage>
        <taxon>Bacteria</taxon>
        <taxon>Pseudomonadati</taxon>
        <taxon>Pseudomonadota</taxon>
        <taxon>Candidatus Muproteobacteria</taxon>
    </lineage>
</organism>
<dbReference type="Proteomes" id="UP000179076">
    <property type="component" value="Unassembled WGS sequence"/>
</dbReference>
<dbReference type="InterPro" id="IPR017607">
    <property type="entry name" value="4hydrxbenzoyl-CoA_Rdtase_asu"/>
</dbReference>
<evidence type="ECO:0000313" key="4">
    <source>
        <dbReference type="EMBL" id="OGI69032.1"/>
    </source>
</evidence>
<dbReference type="Pfam" id="PF02738">
    <property type="entry name" value="MoCoBD_1"/>
    <property type="match status" value="1"/>
</dbReference>